<gene>
    <name evidence="2" type="ORF">G5I_00671</name>
</gene>
<feature type="region of interest" description="Disordered" evidence="1">
    <location>
        <begin position="1"/>
        <end position="22"/>
    </location>
</feature>
<keyword evidence="3" id="KW-1185">Reference proteome</keyword>
<evidence type="ECO:0000313" key="3">
    <source>
        <dbReference type="Proteomes" id="UP000007755"/>
    </source>
</evidence>
<reference evidence="2" key="1">
    <citation type="submission" date="2011-02" db="EMBL/GenBank/DDBJ databases">
        <title>The genome of the leaf-cutting ant Acromyrmex echinatior suggests key adaptations to social evolution and fungus farming.</title>
        <authorList>
            <person name="Nygaard S."/>
            <person name="Zhang G."/>
        </authorList>
    </citation>
    <scope>NUCLEOTIDE SEQUENCE</scope>
</reference>
<feature type="region of interest" description="Disordered" evidence="1">
    <location>
        <begin position="91"/>
        <end position="179"/>
    </location>
</feature>
<proteinExistence type="predicted"/>
<evidence type="ECO:0000256" key="1">
    <source>
        <dbReference type="SAM" id="MobiDB-lite"/>
    </source>
</evidence>
<evidence type="ECO:0000313" key="2">
    <source>
        <dbReference type="EMBL" id="EGI70624.1"/>
    </source>
</evidence>
<organism evidence="3">
    <name type="scientific">Acromyrmex echinatior</name>
    <name type="common">Panamanian leafcutter ant</name>
    <name type="synonym">Acromyrmex octospinosus echinatior</name>
    <dbReference type="NCBI Taxonomy" id="103372"/>
    <lineage>
        <taxon>Eukaryota</taxon>
        <taxon>Metazoa</taxon>
        <taxon>Ecdysozoa</taxon>
        <taxon>Arthropoda</taxon>
        <taxon>Hexapoda</taxon>
        <taxon>Insecta</taxon>
        <taxon>Pterygota</taxon>
        <taxon>Neoptera</taxon>
        <taxon>Endopterygota</taxon>
        <taxon>Hymenoptera</taxon>
        <taxon>Apocrita</taxon>
        <taxon>Aculeata</taxon>
        <taxon>Formicoidea</taxon>
        <taxon>Formicidae</taxon>
        <taxon>Myrmicinae</taxon>
        <taxon>Acromyrmex</taxon>
    </lineage>
</organism>
<accession>F4W5H4</accession>
<dbReference type="Proteomes" id="UP000007755">
    <property type="component" value="Unassembled WGS sequence"/>
</dbReference>
<dbReference type="AlphaFoldDB" id="F4W5H4"/>
<name>F4W5H4_ACREC</name>
<dbReference type="InParanoid" id="F4W5H4"/>
<protein>
    <submittedName>
        <fullName evidence="2">Uncharacterized protein</fullName>
    </submittedName>
</protein>
<dbReference type="EMBL" id="GL887645">
    <property type="protein sequence ID" value="EGI70624.1"/>
    <property type="molecule type" value="Genomic_DNA"/>
</dbReference>
<sequence>MIAVRGRWGPPTPAKRPFEDGGTPRILRGYKDLYACTFVPLQEYEWEPRGFVDPLPAEPINRPSRPPKKTLLCHRISISKDQKRAVVSLFSKKRKEGDGGQRCQGDLSSSRTVEGHRKLSTGGGDGDQPHNDRVPRAKAPLTNQPTEPKGSGLGHDTVLFYHFGGRGHHQKSSPNPYNQ</sequence>